<proteinExistence type="predicted"/>
<dbReference type="Proteomes" id="UP001058974">
    <property type="component" value="Chromosome 5"/>
</dbReference>
<dbReference type="Gramene" id="Psat05G0615300-T1">
    <property type="protein sequence ID" value="KAI5410900.1"/>
    <property type="gene ID" value="KIW84_056153"/>
</dbReference>
<sequence length="162" mass="18863">MASILGGALVSASMEMLVKKVVSGEFVDLFRRTKLDFELFEKLKITMLSLQSVLHDAEEKVCFEMHDLINDLAMAVSSPYCTTLDKRKPDIRVRYLAYDRFQYNSDDKFEKLHGLKGLPSSLTELRIYDCPLLELNLRRKQGKEWTKISYIPKIYVNYEIIQ</sequence>
<reference evidence="1 2" key="1">
    <citation type="journal article" date="2022" name="Nat. Genet.">
        <title>Improved pea reference genome and pan-genome highlight genomic features and evolutionary characteristics.</title>
        <authorList>
            <person name="Yang T."/>
            <person name="Liu R."/>
            <person name="Luo Y."/>
            <person name="Hu S."/>
            <person name="Wang D."/>
            <person name="Wang C."/>
            <person name="Pandey M.K."/>
            <person name="Ge S."/>
            <person name="Xu Q."/>
            <person name="Li N."/>
            <person name="Li G."/>
            <person name="Huang Y."/>
            <person name="Saxena R.K."/>
            <person name="Ji Y."/>
            <person name="Li M."/>
            <person name="Yan X."/>
            <person name="He Y."/>
            <person name="Liu Y."/>
            <person name="Wang X."/>
            <person name="Xiang C."/>
            <person name="Varshney R.K."/>
            <person name="Ding H."/>
            <person name="Gao S."/>
            <person name="Zong X."/>
        </authorList>
    </citation>
    <scope>NUCLEOTIDE SEQUENCE [LARGE SCALE GENOMIC DNA]</scope>
    <source>
        <strain evidence="1 2">cv. Zhongwan 6</strain>
    </source>
</reference>
<dbReference type="AlphaFoldDB" id="A0A9D5AM71"/>
<accession>A0A9D5AM71</accession>
<name>A0A9D5AM71_PEA</name>
<dbReference type="OrthoDB" id="1434669at2759"/>
<organism evidence="1 2">
    <name type="scientific">Pisum sativum</name>
    <name type="common">Garden pea</name>
    <name type="synonym">Lathyrus oleraceus</name>
    <dbReference type="NCBI Taxonomy" id="3888"/>
    <lineage>
        <taxon>Eukaryota</taxon>
        <taxon>Viridiplantae</taxon>
        <taxon>Streptophyta</taxon>
        <taxon>Embryophyta</taxon>
        <taxon>Tracheophyta</taxon>
        <taxon>Spermatophyta</taxon>
        <taxon>Magnoliopsida</taxon>
        <taxon>eudicotyledons</taxon>
        <taxon>Gunneridae</taxon>
        <taxon>Pentapetalae</taxon>
        <taxon>rosids</taxon>
        <taxon>fabids</taxon>
        <taxon>Fabales</taxon>
        <taxon>Fabaceae</taxon>
        <taxon>Papilionoideae</taxon>
        <taxon>50 kb inversion clade</taxon>
        <taxon>NPAAA clade</taxon>
        <taxon>Hologalegina</taxon>
        <taxon>IRL clade</taxon>
        <taxon>Fabeae</taxon>
        <taxon>Lathyrus</taxon>
    </lineage>
</organism>
<gene>
    <name evidence="1" type="ORF">KIW84_056153</name>
</gene>
<keyword evidence="2" id="KW-1185">Reference proteome</keyword>
<protein>
    <recommendedName>
        <fullName evidence="3">Rx N-terminal domain-containing protein</fullName>
    </recommendedName>
</protein>
<dbReference type="EMBL" id="JAMSHJ010000005">
    <property type="protein sequence ID" value="KAI5410900.1"/>
    <property type="molecule type" value="Genomic_DNA"/>
</dbReference>
<evidence type="ECO:0008006" key="3">
    <source>
        <dbReference type="Google" id="ProtNLM"/>
    </source>
</evidence>
<evidence type="ECO:0000313" key="2">
    <source>
        <dbReference type="Proteomes" id="UP001058974"/>
    </source>
</evidence>
<comment type="caution">
    <text evidence="1">The sequence shown here is derived from an EMBL/GenBank/DDBJ whole genome shotgun (WGS) entry which is preliminary data.</text>
</comment>
<evidence type="ECO:0000313" key="1">
    <source>
        <dbReference type="EMBL" id="KAI5410900.1"/>
    </source>
</evidence>